<dbReference type="Pfam" id="PF04024">
    <property type="entry name" value="PspC"/>
    <property type="match status" value="1"/>
</dbReference>
<keyword evidence="3 6" id="KW-0812">Transmembrane</keyword>
<dbReference type="InterPro" id="IPR007168">
    <property type="entry name" value="Phageshock_PspC_N"/>
</dbReference>
<reference evidence="8 9" key="1">
    <citation type="submission" date="2021-06" db="EMBL/GenBank/DDBJ databases">
        <title>Actinomycetes sequencing.</title>
        <authorList>
            <person name="Shan Q."/>
        </authorList>
    </citation>
    <scope>NUCLEOTIDE SEQUENCE [LARGE SCALE GENOMIC DNA]</scope>
    <source>
        <strain evidence="8 9">NEAU-G5</strain>
    </source>
</reference>
<keyword evidence="9" id="KW-1185">Reference proteome</keyword>
<evidence type="ECO:0000313" key="9">
    <source>
        <dbReference type="Proteomes" id="UP000733379"/>
    </source>
</evidence>
<evidence type="ECO:0000256" key="1">
    <source>
        <dbReference type="ARBA" id="ARBA00004162"/>
    </source>
</evidence>
<organism evidence="8 9">
    <name type="scientific">Nocardia albiluteola</name>
    <dbReference type="NCBI Taxonomy" id="2842303"/>
    <lineage>
        <taxon>Bacteria</taxon>
        <taxon>Bacillati</taxon>
        <taxon>Actinomycetota</taxon>
        <taxon>Actinomycetes</taxon>
        <taxon>Mycobacteriales</taxon>
        <taxon>Nocardiaceae</taxon>
        <taxon>Nocardia</taxon>
    </lineage>
</organism>
<evidence type="ECO:0000259" key="7">
    <source>
        <dbReference type="Pfam" id="PF04024"/>
    </source>
</evidence>
<dbReference type="PANTHER" id="PTHR33885">
    <property type="entry name" value="PHAGE SHOCK PROTEIN C"/>
    <property type="match status" value="1"/>
</dbReference>
<keyword evidence="5 6" id="KW-0472">Membrane</keyword>
<evidence type="ECO:0000256" key="4">
    <source>
        <dbReference type="ARBA" id="ARBA00022989"/>
    </source>
</evidence>
<evidence type="ECO:0000256" key="2">
    <source>
        <dbReference type="ARBA" id="ARBA00022475"/>
    </source>
</evidence>
<evidence type="ECO:0000256" key="3">
    <source>
        <dbReference type="ARBA" id="ARBA00022692"/>
    </source>
</evidence>
<evidence type="ECO:0000256" key="6">
    <source>
        <dbReference type="SAM" id="Phobius"/>
    </source>
</evidence>
<name>A0ABS6AWG2_9NOCA</name>
<dbReference type="EMBL" id="JAHKNI010000002">
    <property type="protein sequence ID" value="MBU3061541.1"/>
    <property type="molecule type" value="Genomic_DNA"/>
</dbReference>
<keyword evidence="4 6" id="KW-1133">Transmembrane helix</keyword>
<dbReference type="RefSeq" id="WP_215916409.1">
    <property type="nucleotide sequence ID" value="NZ_JAHKNI010000002.1"/>
</dbReference>
<proteinExistence type="predicted"/>
<dbReference type="Proteomes" id="UP000733379">
    <property type="component" value="Unassembled WGS sequence"/>
</dbReference>
<comment type="subcellular location">
    <subcellularLocation>
        <location evidence="1">Cell membrane</location>
        <topology evidence="1">Single-pass membrane protein</topology>
    </subcellularLocation>
</comment>
<comment type="caution">
    <text evidence="8">The sequence shown here is derived from an EMBL/GenBank/DDBJ whole genome shotgun (WGS) entry which is preliminary data.</text>
</comment>
<accession>A0ABS6AWG2</accession>
<protein>
    <submittedName>
        <fullName evidence="8">PspC domain-containing protein</fullName>
    </submittedName>
</protein>
<evidence type="ECO:0000256" key="5">
    <source>
        <dbReference type="ARBA" id="ARBA00023136"/>
    </source>
</evidence>
<feature type="transmembrane region" description="Helical" evidence="6">
    <location>
        <begin position="37"/>
        <end position="60"/>
    </location>
</feature>
<dbReference type="PANTHER" id="PTHR33885:SF3">
    <property type="entry name" value="PHAGE SHOCK PROTEIN C"/>
    <property type="match status" value="1"/>
</dbReference>
<gene>
    <name evidence="8" type="ORF">KO481_08395</name>
</gene>
<evidence type="ECO:0000313" key="8">
    <source>
        <dbReference type="EMBL" id="MBU3061541.1"/>
    </source>
</evidence>
<dbReference type="InterPro" id="IPR052027">
    <property type="entry name" value="PspC"/>
</dbReference>
<feature type="domain" description="Phage shock protein PspC N-terminal" evidence="7">
    <location>
        <begin position="6"/>
        <end position="63"/>
    </location>
</feature>
<keyword evidence="2" id="KW-1003">Cell membrane</keyword>
<sequence length="84" mass="9306">MTSEIRRLTRSNNDKWIAGVCGGIAEYFGWDATLVRLLFVLSCLLPGPQFLVYLALWIVVPQAPSVQPVAGPTTVHLPEDFPHD</sequence>